<dbReference type="EMBL" id="CP019124">
    <property type="protein sequence ID" value="APX90476.1"/>
    <property type="molecule type" value="Genomic_DNA"/>
</dbReference>
<gene>
    <name evidence="1" type="ORF">BV394_12675</name>
</gene>
<keyword evidence="2" id="KW-1185">Reference proteome</keyword>
<sequence length="168" mass="18119">MQVGSETGRPVEAGRLPRDMAVGFVILLFCAVAYWVSLDIQKAPAALAQNVQPATFPRMVLAVIAALTVLMMALGLGQPEPARRAPKIIMLVTGALMVAFVMAFEALGPLAAMFLFCIVMPLTWGERFTATLVLYALGFPVAVYLLFDVLLKVHFPPGVVEGLIDKMI</sequence>
<dbReference type="Pfam" id="PF07331">
    <property type="entry name" value="TctB"/>
    <property type="match status" value="1"/>
</dbReference>
<evidence type="ECO:0000313" key="1">
    <source>
        <dbReference type="EMBL" id="APX90476.1"/>
    </source>
</evidence>
<reference evidence="1 2" key="1">
    <citation type="submission" date="2017-01" db="EMBL/GenBank/DDBJ databases">
        <title>Genomic analysis of Xuhuaishuia manganoxidans DY6-4.</title>
        <authorList>
            <person name="Wang X."/>
        </authorList>
    </citation>
    <scope>NUCLEOTIDE SEQUENCE [LARGE SCALE GENOMIC DNA]</scope>
    <source>
        <strain evidence="1 2">DY6-4</strain>
    </source>
</reference>
<dbReference type="InterPro" id="IPR009936">
    <property type="entry name" value="DUF1468"/>
</dbReference>
<organism evidence="1 2">
    <name type="scientific">Brevirhabdus pacifica</name>
    <dbReference type="NCBI Taxonomy" id="1267768"/>
    <lineage>
        <taxon>Bacteria</taxon>
        <taxon>Pseudomonadati</taxon>
        <taxon>Pseudomonadota</taxon>
        <taxon>Alphaproteobacteria</taxon>
        <taxon>Rhodobacterales</taxon>
        <taxon>Paracoccaceae</taxon>
        <taxon>Brevirhabdus</taxon>
    </lineage>
</organism>
<proteinExistence type="predicted"/>
<dbReference type="AlphaFoldDB" id="A0A1U7DKG2"/>
<dbReference type="Proteomes" id="UP000187266">
    <property type="component" value="Chromosome"/>
</dbReference>
<protein>
    <submittedName>
        <fullName evidence="1">Uncharacterized protein</fullName>
    </submittedName>
</protein>
<evidence type="ECO:0000313" key="2">
    <source>
        <dbReference type="Proteomes" id="UP000187266"/>
    </source>
</evidence>
<dbReference type="RefSeq" id="WP_076980494.1">
    <property type="nucleotide sequence ID" value="NZ_CP019124.1"/>
</dbReference>
<accession>A0A1U7DKG2</accession>
<accession>A0A2M9DCA0</accession>
<name>A0A1U7DKG2_9RHOB</name>
<dbReference type="STRING" id="1267768.BV394_12675"/>
<dbReference type="OrthoDB" id="7861928at2"/>